<proteinExistence type="predicted"/>
<evidence type="ECO:0000313" key="1">
    <source>
        <dbReference type="EMBL" id="MFC3879499.1"/>
    </source>
</evidence>
<evidence type="ECO:0008006" key="3">
    <source>
        <dbReference type="Google" id="ProtNLM"/>
    </source>
</evidence>
<name>A0ABV8AP40_9BACT</name>
<dbReference type="Proteomes" id="UP001595805">
    <property type="component" value="Unassembled WGS sequence"/>
</dbReference>
<gene>
    <name evidence="1" type="ORF">ACFOSV_04910</name>
</gene>
<sequence>MKKTIALFAIIGLIATSACGNKEVQETETMVEESTEVVVEESMEIIEETTDSTEVIIEETVEVIEEVK</sequence>
<evidence type="ECO:0000313" key="2">
    <source>
        <dbReference type="Proteomes" id="UP001595805"/>
    </source>
</evidence>
<accession>A0ABV8AP40</accession>
<keyword evidence="2" id="KW-1185">Reference proteome</keyword>
<dbReference type="PROSITE" id="PS51257">
    <property type="entry name" value="PROKAR_LIPOPROTEIN"/>
    <property type="match status" value="1"/>
</dbReference>
<protein>
    <recommendedName>
        <fullName evidence="3">Lipoprotein</fullName>
    </recommendedName>
</protein>
<reference evidence="2" key="1">
    <citation type="journal article" date="2019" name="Int. J. Syst. Evol. Microbiol.">
        <title>The Global Catalogue of Microorganisms (GCM) 10K type strain sequencing project: providing services to taxonomists for standard genome sequencing and annotation.</title>
        <authorList>
            <consortium name="The Broad Institute Genomics Platform"/>
            <consortium name="The Broad Institute Genome Sequencing Center for Infectious Disease"/>
            <person name="Wu L."/>
            <person name="Ma J."/>
        </authorList>
    </citation>
    <scope>NUCLEOTIDE SEQUENCE [LARGE SCALE GENOMIC DNA]</scope>
    <source>
        <strain evidence="2">CCUG 60523</strain>
    </source>
</reference>
<comment type="caution">
    <text evidence="1">The sequence shown here is derived from an EMBL/GenBank/DDBJ whole genome shotgun (WGS) entry which is preliminary data.</text>
</comment>
<dbReference type="RefSeq" id="WP_377903982.1">
    <property type="nucleotide sequence ID" value="NZ_JBHRZS010000006.1"/>
</dbReference>
<organism evidence="1 2">
    <name type="scientific">Algoriphagus namhaensis</name>
    <dbReference type="NCBI Taxonomy" id="915353"/>
    <lineage>
        <taxon>Bacteria</taxon>
        <taxon>Pseudomonadati</taxon>
        <taxon>Bacteroidota</taxon>
        <taxon>Cytophagia</taxon>
        <taxon>Cytophagales</taxon>
        <taxon>Cyclobacteriaceae</taxon>
        <taxon>Algoriphagus</taxon>
    </lineage>
</organism>
<dbReference type="EMBL" id="JBHRZS010000006">
    <property type="protein sequence ID" value="MFC3879499.1"/>
    <property type="molecule type" value="Genomic_DNA"/>
</dbReference>